<protein>
    <submittedName>
        <fullName evidence="1">Uncharacterized protein</fullName>
    </submittedName>
</protein>
<evidence type="ECO:0000313" key="1">
    <source>
        <dbReference type="EMBL" id="KAI0050036.1"/>
    </source>
</evidence>
<reference evidence="1" key="2">
    <citation type="journal article" date="2022" name="New Phytol.">
        <title>Evolutionary transition to the ectomycorrhizal habit in the genomes of a hyperdiverse lineage of mushroom-forming fungi.</title>
        <authorList>
            <person name="Looney B."/>
            <person name="Miyauchi S."/>
            <person name="Morin E."/>
            <person name="Drula E."/>
            <person name="Courty P.E."/>
            <person name="Kohler A."/>
            <person name="Kuo A."/>
            <person name="LaButti K."/>
            <person name="Pangilinan J."/>
            <person name="Lipzen A."/>
            <person name="Riley R."/>
            <person name="Andreopoulos W."/>
            <person name="He G."/>
            <person name="Johnson J."/>
            <person name="Nolan M."/>
            <person name="Tritt A."/>
            <person name="Barry K.W."/>
            <person name="Grigoriev I.V."/>
            <person name="Nagy L.G."/>
            <person name="Hibbett D."/>
            <person name="Henrissat B."/>
            <person name="Matheny P.B."/>
            <person name="Labbe J."/>
            <person name="Martin F.M."/>
        </authorList>
    </citation>
    <scope>NUCLEOTIDE SEQUENCE</scope>
    <source>
        <strain evidence="1">FP105234-sp</strain>
    </source>
</reference>
<evidence type="ECO:0000313" key="2">
    <source>
        <dbReference type="Proteomes" id="UP000814033"/>
    </source>
</evidence>
<comment type="caution">
    <text evidence="1">The sequence shown here is derived from an EMBL/GenBank/DDBJ whole genome shotgun (WGS) entry which is preliminary data.</text>
</comment>
<reference evidence="1" key="1">
    <citation type="submission" date="2021-02" db="EMBL/GenBank/DDBJ databases">
        <authorList>
            <consortium name="DOE Joint Genome Institute"/>
            <person name="Ahrendt S."/>
            <person name="Looney B.P."/>
            <person name="Miyauchi S."/>
            <person name="Morin E."/>
            <person name="Drula E."/>
            <person name="Courty P.E."/>
            <person name="Chicoki N."/>
            <person name="Fauchery L."/>
            <person name="Kohler A."/>
            <person name="Kuo A."/>
            <person name="Labutti K."/>
            <person name="Pangilinan J."/>
            <person name="Lipzen A."/>
            <person name="Riley R."/>
            <person name="Andreopoulos W."/>
            <person name="He G."/>
            <person name="Johnson J."/>
            <person name="Barry K.W."/>
            <person name="Grigoriev I.V."/>
            <person name="Nagy L."/>
            <person name="Hibbett D."/>
            <person name="Henrissat B."/>
            <person name="Matheny P.B."/>
            <person name="Labbe J."/>
            <person name="Martin F."/>
        </authorList>
    </citation>
    <scope>NUCLEOTIDE SEQUENCE</scope>
    <source>
        <strain evidence="1">FP105234-sp</strain>
    </source>
</reference>
<organism evidence="1 2">
    <name type="scientific">Auriscalpium vulgare</name>
    <dbReference type="NCBI Taxonomy" id="40419"/>
    <lineage>
        <taxon>Eukaryota</taxon>
        <taxon>Fungi</taxon>
        <taxon>Dikarya</taxon>
        <taxon>Basidiomycota</taxon>
        <taxon>Agaricomycotina</taxon>
        <taxon>Agaricomycetes</taxon>
        <taxon>Russulales</taxon>
        <taxon>Auriscalpiaceae</taxon>
        <taxon>Auriscalpium</taxon>
    </lineage>
</organism>
<dbReference type="EMBL" id="MU275866">
    <property type="protein sequence ID" value="KAI0050036.1"/>
    <property type="molecule type" value="Genomic_DNA"/>
</dbReference>
<name>A0ACB8S0Y2_9AGAM</name>
<gene>
    <name evidence="1" type="ORF">FA95DRAFT_705257</name>
</gene>
<dbReference type="Proteomes" id="UP000814033">
    <property type="component" value="Unassembled WGS sequence"/>
</dbReference>
<keyword evidence="2" id="KW-1185">Reference proteome</keyword>
<proteinExistence type="predicted"/>
<sequence length="58" mass="6617">MTGGLFDYRMGLSNMPCIFPLISRGVVSLLYVCTKKKKCPVTFAQWMSRLRNSKKVKS</sequence>
<accession>A0ACB8S0Y2</accession>